<feature type="region of interest" description="Disordered" evidence="3">
    <location>
        <begin position="342"/>
        <end position="389"/>
    </location>
</feature>
<organism evidence="5 6">
    <name type="scientific">Mycena indigotica</name>
    <dbReference type="NCBI Taxonomy" id="2126181"/>
    <lineage>
        <taxon>Eukaryota</taxon>
        <taxon>Fungi</taxon>
        <taxon>Dikarya</taxon>
        <taxon>Basidiomycota</taxon>
        <taxon>Agaricomycotina</taxon>
        <taxon>Agaricomycetes</taxon>
        <taxon>Agaricomycetidae</taxon>
        <taxon>Agaricales</taxon>
        <taxon>Marasmiineae</taxon>
        <taxon>Mycenaceae</taxon>
        <taxon>Mycena</taxon>
    </lineage>
</organism>
<dbReference type="SMART" id="SM00298">
    <property type="entry name" value="CHROMO"/>
    <property type="match status" value="1"/>
</dbReference>
<feature type="region of interest" description="Disordered" evidence="3">
    <location>
        <begin position="435"/>
        <end position="456"/>
    </location>
</feature>
<keyword evidence="2" id="KW-0539">Nucleus</keyword>
<feature type="compositionally biased region" description="Basic and acidic residues" evidence="3">
    <location>
        <begin position="86"/>
        <end position="105"/>
    </location>
</feature>
<dbReference type="EMBL" id="JACAZF010000004">
    <property type="protein sequence ID" value="KAF7306639.1"/>
    <property type="molecule type" value="Genomic_DNA"/>
</dbReference>
<evidence type="ECO:0000256" key="2">
    <source>
        <dbReference type="ARBA" id="ARBA00023242"/>
    </source>
</evidence>
<dbReference type="InterPro" id="IPR023779">
    <property type="entry name" value="Chromodomain_CS"/>
</dbReference>
<reference evidence="5" key="1">
    <citation type="submission" date="2020-05" db="EMBL/GenBank/DDBJ databases">
        <title>Mycena genomes resolve the evolution of fungal bioluminescence.</title>
        <authorList>
            <person name="Tsai I.J."/>
        </authorList>
    </citation>
    <scope>NUCLEOTIDE SEQUENCE</scope>
    <source>
        <strain evidence="5">171206Taipei</strain>
    </source>
</reference>
<dbReference type="AlphaFoldDB" id="A0A8H6WBS4"/>
<dbReference type="InterPro" id="IPR000953">
    <property type="entry name" value="Chromo/chromo_shadow_dom"/>
</dbReference>
<name>A0A8H6WBS4_9AGAR</name>
<dbReference type="Pfam" id="PF00385">
    <property type="entry name" value="Chromo"/>
    <property type="match status" value="1"/>
</dbReference>
<protein>
    <submittedName>
        <fullName evidence="5">Chromo domain-containing protein</fullName>
    </submittedName>
</protein>
<dbReference type="GeneID" id="59343882"/>
<evidence type="ECO:0000256" key="3">
    <source>
        <dbReference type="SAM" id="MobiDB-lite"/>
    </source>
</evidence>
<dbReference type="GO" id="GO:0006338">
    <property type="term" value="P:chromatin remodeling"/>
    <property type="evidence" value="ECO:0007669"/>
    <property type="project" value="UniProtKB-ARBA"/>
</dbReference>
<comment type="subcellular location">
    <subcellularLocation>
        <location evidence="1">Nucleus</location>
    </subcellularLocation>
</comment>
<evidence type="ECO:0000313" key="5">
    <source>
        <dbReference type="EMBL" id="KAF7306639.1"/>
    </source>
</evidence>
<feature type="compositionally biased region" description="Polar residues" evidence="3">
    <location>
        <begin position="306"/>
        <end position="321"/>
    </location>
</feature>
<gene>
    <name evidence="5" type="ORF">MIND_00455300</name>
</gene>
<dbReference type="CDD" id="cd18968">
    <property type="entry name" value="chromodomain"/>
    <property type="match status" value="1"/>
</dbReference>
<dbReference type="PROSITE" id="PS50013">
    <property type="entry name" value="CHROMO_2"/>
    <property type="match status" value="1"/>
</dbReference>
<feature type="region of interest" description="Disordered" evidence="3">
    <location>
        <begin position="86"/>
        <end position="321"/>
    </location>
</feature>
<feature type="compositionally biased region" description="Low complexity" evidence="3">
    <location>
        <begin position="287"/>
        <end position="299"/>
    </location>
</feature>
<evidence type="ECO:0000259" key="4">
    <source>
        <dbReference type="PROSITE" id="PS50013"/>
    </source>
</evidence>
<feature type="compositionally biased region" description="Pro residues" evidence="3">
    <location>
        <begin position="197"/>
        <end position="214"/>
    </location>
</feature>
<keyword evidence="6" id="KW-1185">Reference proteome</keyword>
<dbReference type="GO" id="GO:0005634">
    <property type="term" value="C:nucleus"/>
    <property type="evidence" value="ECO:0007669"/>
    <property type="project" value="UniProtKB-SubCell"/>
</dbReference>
<dbReference type="Gene3D" id="2.40.50.40">
    <property type="match status" value="1"/>
</dbReference>
<feature type="compositionally biased region" description="Low complexity" evidence="3">
    <location>
        <begin position="350"/>
        <end position="370"/>
    </location>
</feature>
<dbReference type="SUPFAM" id="SSF54160">
    <property type="entry name" value="Chromo domain-like"/>
    <property type="match status" value="1"/>
</dbReference>
<proteinExistence type="predicted"/>
<dbReference type="OrthoDB" id="433924at2759"/>
<accession>A0A8H6WBS4</accession>
<evidence type="ECO:0000313" key="6">
    <source>
        <dbReference type="Proteomes" id="UP000636479"/>
    </source>
</evidence>
<feature type="domain" description="Chromo" evidence="4">
    <location>
        <begin position="1"/>
        <end position="47"/>
    </location>
</feature>
<dbReference type="Proteomes" id="UP000636479">
    <property type="component" value="Unassembled WGS sequence"/>
</dbReference>
<sequence length="956" mass="106035">MARVCFDASTNANGWEYFVKWDGYDSSHDSWEPAANLAACQELLQRFWSHIGVDDNDYPEGYTCKATPEWIEEQRERYKVEFNKERTEKLKQRERAERRKEEKLAASKKVTHDKKGKQTPSRKHMPASLPSRSASVASLTKPPKKRIKRASPDSEADSDADIPLAQKKGNQKPSTSSKVATPPRSPDLSAVRSLFTPTPPDIVPTVPNPPPTAPTLPKLQPTAPKVRHLPKALPLPSKQPSASTQPPPSLISRSTPVSSTSKGAQPNITSKTTPLISSSAKPPLTVPPSTVQSSSSKMPHSILQGAKSSSNSPNLATSGLSTKARLSQGALLPTAPKVLSTLSFKKKQQPTTTTTTSAAASPVIPPVARSSDPRTRPEPVVQPDVPQTDSFIDTPMQIDEAPFLPPALTRKPGADADAEAFLGTLGFKPPLRDPHVTVSTSSVPSRPDNDVPPKPTIHKITTSFKKKWSWTGGLLANVGGQTERFCDVYVHDLRSGSVTGPSFESALANKDSLRLETFHEILDMHPFLRPVPGSSFENPQVARMDSKTNQDSESLKVLADYMAQQKLVSLIPVWQTGVLIGHILVFNPRSQTLRSALGVPTHAEYMNSSLILALVPWVDMKDPRTLLGQLPATVHPRVNATSWQKTMLARKYHVAVRNLKFPPELLDWFGTARRPVTIWSSFPDAANEDTDTRQLMTTMAYHKARLVKPRQELRMVFVHVGALKTLRRLPLLADRRRSLTVRFYTYGTHPCVPVAQWRVREIYPIGGVVTFTPSALYEDPWGIVNKIKQIADHPLWTCYMLPSVLGMATKLCYLNEDPLAAYDSGVFVFERLLKAFVAGEISLLTAPPDRVFTSQSDSTSDWLRDHWINRPLDARQILQRSLNAFHARYANLPQVQWAPTIEAEVIADLDIMQRQPMIMETYRRFVVIRAESDPLTASDIEGFEWLSSSALSFTDN</sequence>
<dbReference type="PROSITE" id="PS00598">
    <property type="entry name" value="CHROMO_1"/>
    <property type="match status" value="1"/>
</dbReference>
<comment type="caution">
    <text evidence="5">The sequence shown here is derived from an EMBL/GenBank/DDBJ whole genome shotgun (WGS) entry which is preliminary data.</text>
</comment>
<feature type="compositionally biased region" description="Polar residues" evidence="3">
    <location>
        <begin position="251"/>
        <end position="280"/>
    </location>
</feature>
<feature type="compositionally biased region" description="Low complexity" evidence="3">
    <location>
        <begin position="215"/>
        <end position="224"/>
    </location>
</feature>
<dbReference type="InterPro" id="IPR023780">
    <property type="entry name" value="Chromo_domain"/>
</dbReference>
<dbReference type="RefSeq" id="XP_037221658.1">
    <property type="nucleotide sequence ID" value="XM_037361366.1"/>
</dbReference>
<feature type="compositionally biased region" description="Basic residues" evidence="3">
    <location>
        <begin position="109"/>
        <end position="125"/>
    </location>
</feature>
<dbReference type="InterPro" id="IPR016197">
    <property type="entry name" value="Chromo-like_dom_sf"/>
</dbReference>
<evidence type="ECO:0000256" key="1">
    <source>
        <dbReference type="ARBA" id="ARBA00004123"/>
    </source>
</evidence>